<protein>
    <submittedName>
        <fullName evidence="1">Uncharacterized protein</fullName>
    </submittedName>
</protein>
<dbReference type="RefSeq" id="XP_037197712.1">
    <property type="nucleotide sequence ID" value="XM_037331379.1"/>
</dbReference>
<dbReference type="AlphaFoldDB" id="A0A8H6B3G1"/>
<gene>
    <name evidence="1" type="ORF">Bfra_000937</name>
</gene>
<sequence>MSESTSTPALDPTKIRSSPKCLSMPYNQFGVVVDVLQARQEVIEEALEIMTGKQNRDLALLQQLLDGQAADVMTAKPSTTRTASSRFRKSGVDLSMSEDHNDRLLFHSIEWINTGAGLFLKTKRKNYKEWSGKWKEYLMGTVGGVEAVEGADDGEKSLKKLLES</sequence>
<reference evidence="1 2" key="1">
    <citation type="journal article" date="2020" name="Phytopathology">
        <title>A high-quality genome resource of Botrytis fragariae, a new and rapidly spreading fungal pathogen causing strawberry gray mold in the U.S.A.</title>
        <authorList>
            <person name="Wu Y."/>
            <person name="Saski C.A."/>
            <person name="Schnabel G."/>
            <person name="Xiao S."/>
            <person name="Hu M."/>
        </authorList>
    </citation>
    <scope>NUCLEOTIDE SEQUENCE [LARGE SCALE GENOMIC DNA]</scope>
    <source>
        <strain evidence="1 2">BVB16</strain>
    </source>
</reference>
<dbReference type="EMBL" id="JABFCT010000002">
    <property type="protein sequence ID" value="KAF5878768.1"/>
    <property type="molecule type" value="Genomic_DNA"/>
</dbReference>
<dbReference type="GeneID" id="59255071"/>
<organism evidence="1 2">
    <name type="scientific">Botrytis fragariae</name>
    <dbReference type="NCBI Taxonomy" id="1964551"/>
    <lineage>
        <taxon>Eukaryota</taxon>
        <taxon>Fungi</taxon>
        <taxon>Dikarya</taxon>
        <taxon>Ascomycota</taxon>
        <taxon>Pezizomycotina</taxon>
        <taxon>Leotiomycetes</taxon>
        <taxon>Helotiales</taxon>
        <taxon>Sclerotiniaceae</taxon>
        <taxon>Botrytis</taxon>
    </lineage>
</organism>
<dbReference type="Proteomes" id="UP000531561">
    <property type="component" value="Unassembled WGS sequence"/>
</dbReference>
<dbReference type="OrthoDB" id="10415852at2759"/>
<keyword evidence="2" id="KW-1185">Reference proteome</keyword>
<accession>A0A8H6B3G1</accession>
<evidence type="ECO:0000313" key="2">
    <source>
        <dbReference type="Proteomes" id="UP000531561"/>
    </source>
</evidence>
<name>A0A8H6B3G1_9HELO</name>
<comment type="caution">
    <text evidence="1">The sequence shown here is derived from an EMBL/GenBank/DDBJ whole genome shotgun (WGS) entry which is preliminary data.</text>
</comment>
<proteinExistence type="predicted"/>
<evidence type="ECO:0000313" key="1">
    <source>
        <dbReference type="EMBL" id="KAF5878768.1"/>
    </source>
</evidence>